<dbReference type="Proteomes" id="UP000015106">
    <property type="component" value="Chromosome 7"/>
</dbReference>
<feature type="compositionally biased region" description="Low complexity" evidence="1">
    <location>
        <begin position="57"/>
        <end position="71"/>
    </location>
</feature>
<feature type="region of interest" description="Disordered" evidence="1">
    <location>
        <begin position="137"/>
        <end position="193"/>
    </location>
</feature>
<reference evidence="2" key="3">
    <citation type="submission" date="2022-06" db="UniProtKB">
        <authorList>
            <consortium name="EnsemblPlants"/>
        </authorList>
    </citation>
    <scope>IDENTIFICATION</scope>
</reference>
<reference evidence="3" key="1">
    <citation type="journal article" date="2013" name="Nature">
        <title>Draft genome of the wheat A-genome progenitor Triticum urartu.</title>
        <authorList>
            <person name="Ling H.Q."/>
            <person name="Zhao S."/>
            <person name="Liu D."/>
            <person name="Wang J."/>
            <person name="Sun H."/>
            <person name="Zhang C."/>
            <person name="Fan H."/>
            <person name="Li D."/>
            <person name="Dong L."/>
            <person name="Tao Y."/>
            <person name="Gao C."/>
            <person name="Wu H."/>
            <person name="Li Y."/>
            <person name="Cui Y."/>
            <person name="Guo X."/>
            <person name="Zheng S."/>
            <person name="Wang B."/>
            <person name="Yu K."/>
            <person name="Liang Q."/>
            <person name="Yang W."/>
            <person name="Lou X."/>
            <person name="Chen J."/>
            <person name="Feng M."/>
            <person name="Jian J."/>
            <person name="Zhang X."/>
            <person name="Luo G."/>
            <person name="Jiang Y."/>
            <person name="Liu J."/>
            <person name="Wang Z."/>
            <person name="Sha Y."/>
            <person name="Zhang B."/>
            <person name="Wu H."/>
            <person name="Tang D."/>
            <person name="Shen Q."/>
            <person name="Xue P."/>
            <person name="Zou S."/>
            <person name="Wang X."/>
            <person name="Liu X."/>
            <person name="Wang F."/>
            <person name="Yang Y."/>
            <person name="An X."/>
            <person name="Dong Z."/>
            <person name="Zhang K."/>
            <person name="Zhang X."/>
            <person name="Luo M.C."/>
            <person name="Dvorak J."/>
            <person name="Tong Y."/>
            <person name="Wang J."/>
            <person name="Yang H."/>
            <person name="Li Z."/>
            <person name="Wang D."/>
            <person name="Zhang A."/>
            <person name="Wang J."/>
        </authorList>
    </citation>
    <scope>NUCLEOTIDE SEQUENCE</scope>
    <source>
        <strain evidence="3">cv. G1812</strain>
    </source>
</reference>
<name>A0A8R7U8Q3_TRIUA</name>
<organism evidence="2 3">
    <name type="scientific">Triticum urartu</name>
    <name type="common">Red wild einkorn</name>
    <name type="synonym">Crithodium urartu</name>
    <dbReference type="NCBI Taxonomy" id="4572"/>
    <lineage>
        <taxon>Eukaryota</taxon>
        <taxon>Viridiplantae</taxon>
        <taxon>Streptophyta</taxon>
        <taxon>Embryophyta</taxon>
        <taxon>Tracheophyta</taxon>
        <taxon>Spermatophyta</taxon>
        <taxon>Magnoliopsida</taxon>
        <taxon>Liliopsida</taxon>
        <taxon>Poales</taxon>
        <taxon>Poaceae</taxon>
        <taxon>BOP clade</taxon>
        <taxon>Pooideae</taxon>
        <taxon>Triticodae</taxon>
        <taxon>Triticeae</taxon>
        <taxon>Triticinae</taxon>
        <taxon>Triticum</taxon>
    </lineage>
</organism>
<protein>
    <submittedName>
        <fullName evidence="2">Uncharacterized protein</fullName>
    </submittedName>
</protein>
<dbReference type="EnsemblPlants" id="TuG1812G0400001822.01.T01">
    <property type="protein sequence ID" value="TuG1812G0400001822.01.T01.cds428413"/>
    <property type="gene ID" value="TuG1812G0400001822.01"/>
</dbReference>
<dbReference type="EnsemblPlants" id="TuG1812G0700005612.01.T01">
    <property type="protein sequence ID" value="TuG1812G0700005612.01.T01.cds357030"/>
    <property type="gene ID" value="TuG1812G0700005612.01"/>
</dbReference>
<dbReference type="Gramene" id="TuG1812G0700005612.01.T01">
    <property type="protein sequence ID" value="TuG1812G0700005612.01.T01.cds357030"/>
    <property type="gene ID" value="TuG1812G0700005612.01"/>
</dbReference>
<evidence type="ECO:0000313" key="2">
    <source>
        <dbReference type="EnsemblPlants" id="TuG1812G0400001822.01.T01.cds428413"/>
    </source>
</evidence>
<dbReference type="Proteomes" id="UP000015106">
    <property type="component" value="Chromosome 4"/>
</dbReference>
<dbReference type="Gramene" id="TuG1812G0400001822.01.T01">
    <property type="protein sequence ID" value="TuG1812G0400001822.01.T01.cds428413"/>
    <property type="gene ID" value="TuG1812G0400001822.01"/>
</dbReference>
<feature type="compositionally biased region" description="Gly residues" evidence="1">
    <location>
        <begin position="173"/>
        <end position="187"/>
    </location>
</feature>
<evidence type="ECO:0000256" key="1">
    <source>
        <dbReference type="SAM" id="MobiDB-lite"/>
    </source>
</evidence>
<accession>A0A8R7U8Q3</accession>
<sequence length="193" mass="19743">PPAAQTLAQIPPSPRRRRPLPILSSASPPPLPSTKDDGDPVLSPRGNPSSHPPPTSPSSSPTAHLVPPSPHHLSLPSACFPCLIPRSNRHNPAAPAPRTVHHGRLLLLPAPTHHPVVGARPWRLPFHAVSVRPCRSTISSESASSPQQAPAPVGGDDANGPTGVPVPFSRALPGGGGSWVSGGGGVSGAKRAR</sequence>
<dbReference type="AlphaFoldDB" id="A0A8R7U8Q3"/>
<proteinExistence type="predicted"/>
<feature type="region of interest" description="Disordered" evidence="1">
    <location>
        <begin position="1"/>
        <end position="71"/>
    </location>
</feature>
<evidence type="ECO:0000313" key="3">
    <source>
        <dbReference type="Proteomes" id="UP000015106"/>
    </source>
</evidence>
<feature type="compositionally biased region" description="Low complexity" evidence="1">
    <location>
        <begin position="139"/>
        <end position="152"/>
    </location>
</feature>
<keyword evidence="3" id="KW-1185">Reference proteome</keyword>
<reference evidence="2" key="2">
    <citation type="submission" date="2018-03" db="EMBL/GenBank/DDBJ databases">
        <title>The Triticum urartu genome reveals the dynamic nature of wheat genome evolution.</title>
        <authorList>
            <person name="Ling H."/>
            <person name="Ma B."/>
            <person name="Shi X."/>
            <person name="Liu H."/>
            <person name="Dong L."/>
            <person name="Sun H."/>
            <person name="Cao Y."/>
            <person name="Gao Q."/>
            <person name="Zheng S."/>
            <person name="Li Y."/>
            <person name="Yu Y."/>
            <person name="Du H."/>
            <person name="Qi M."/>
            <person name="Li Y."/>
            <person name="Yu H."/>
            <person name="Cui Y."/>
            <person name="Wang N."/>
            <person name="Chen C."/>
            <person name="Wu H."/>
            <person name="Zhao Y."/>
            <person name="Zhang J."/>
            <person name="Li Y."/>
            <person name="Zhou W."/>
            <person name="Zhang B."/>
            <person name="Hu W."/>
            <person name="Eijk M."/>
            <person name="Tang J."/>
            <person name="Witsenboer H."/>
            <person name="Zhao S."/>
            <person name="Li Z."/>
            <person name="Zhang A."/>
            <person name="Wang D."/>
            <person name="Liang C."/>
        </authorList>
    </citation>
    <scope>NUCLEOTIDE SEQUENCE [LARGE SCALE GENOMIC DNA]</scope>
    <source>
        <strain evidence="2">cv. G1812</strain>
    </source>
</reference>